<evidence type="ECO:0000256" key="5">
    <source>
        <dbReference type="ARBA" id="ARBA00023077"/>
    </source>
</evidence>
<keyword evidence="2 8" id="KW-0813">Transport</keyword>
<dbReference type="Gene3D" id="2.170.130.10">
    <property type="entry name" value="TonB-dependent receptor, plug domain"/>
    <property type="match status" value="1"/>
</dbReference>
<dbReference type="Gene3D" id="2.60.40.1120">
    <property type="entry name" value="Carboxypeptidase-like, regulatory domain"/>
    <property type="match status" value="1"/>
</dbReference>
<dbReference type="SUPFAM" id="SSF49464">
    <property type="entry name" value="Carboxypeptidase regulatory domain-like"/>
    <property type="match status" value="1"/>
</dbReference>
<dbReference type="Pfam" id="PF07715">
    <property type="entry name" value="Plug"/>
    <property type="match status" value="1"/>
</dbReference>
<dbReference type="InterPro" id="IPR023997">
    <property type="entry name" value="TonB-dep_OMP_SusC/RagA_CS"/>
</dbReference>
<dbReference type="InterPro" id="IPR008969">
    <property type="entry name" value="CarboxyPept-like_regulatory"/>
</dbReference>
<keyword evidence="13" id="KW-1185">Reference proteome</keyword>
<evidence type="ECO:0000256" key="2">
    <source>
        <dbReference type="ARBA" id="ARBA00022448"/>
    </source>
</evidence>
<keyword evidence="6 8" id="KW-0472">Membrane</keyword>
<evidence type="ECO:0000256" key="6">
    <source>
        <dbReference type="ARBA" id="ARBA00023136"/>
    </source>
</evidence>
<dbReference type="Gene3D" id="2.40.170.20">
    <property type="entry name" value="TonB-dependent receptor, beta-barrel domain"/>
    <property type="match status" value="1"/>
</dbReference>
<dbReference type="NCBIfam" id="TIGR04057">
    <property type="entry name" value="SusC_RagA_signa"/>
    <property type="match status" value="1"/>
</dbReference>
<evidence type="ECO:0000256" key="1">
    <source>
        <dbReference type="ARBA" id="ARBA00004571"/>
    </source>
</evidence>
<reference evidence="13" key="1">
    <citation type="submission" date="2016-04" db="EMBL/GenBank/DDBJ databases">
        <authorList>
            <person name="Chen L."/>
            <person name="Zhuang W."/>
            <person name="Wang G."/>
        </authorList>
    </citation>
    <scope>NUCLEOTIDE SEQUENCE [LARGE SCALE GENOMIC DNA]</scope>
    <source>
        <strain evidence="13">17621</strain>
    </source>
</reference>
<comment type="caution">
    <text evidence="12">The sequence shown here is derived from an EMBL/GenBank/DDBJ whole genome shotgun (WGS) entry which is preliminary data.</text>
</comment>
<accession>A0A1V9FCI5</accession>
<proteinExistence type="inferred from homology"/>
<comment type="similarity">
    <text evidence="8 9">Belongs to the TonB-dependent receptor family.</text>
</comment>
<feature type="domain" description="TonB-dependent receptor plug" evidence="11">
    <location>
        <begin position="104"/>
        <end position="238"/>
    </location>
</feature>
<evidence type="ECO:0000256" key="7">
    <source>
        <dbReference type="ARBA" id="ARBA00023237"/>
    </source>
</evidence>
<evidence type="ECO:0000256" key="9">
    <source>
        <dbReference type="RuleBase" id="RU003357"/>
    </source>
</evidence>
<dbReference type="GO" id="GO:0009279">
    <property type="term" value="C:cell outer membrane"/>
    <property type="evidence" value="ECO:0007669"/>
    <property type="project" value="UniProtKB-SubCell"/>
</dbReference>
<dbReference type="NCBIfam" id="TIGR04056">
    <property type="entry name" value="OMP_RagA_SusC"/>
    <property type="match status" value="1"/>
</dbReference>
<dbReference type="InterPro" id="IPR037066">
    <property type="entry name" value="Plug_dom_sf"/>
</dbReference>
<evidence type="ECO:0000256" key="8">
    <source>
        <dbReference type="PROSITE-ProRule" id="PRU01360"/>
    </source>
</evidence>
<dbReference type="STRING" id="354355.SAMN05660816_04999"/>
<evidence type="ECO:0000256" key="4">
    <source>
        <dbReference type="ARBA" id="ARBA00022692"/>
    </source>
</evidence>
<evidence type="ECO:0000259" key="11">
    <source>
        <dbReference type="Pfam" id="PF07715"/>
    </source>
</evidence>
<evidence type="ECO:0000256" key="3">
    <source>
        <dbReference type="ARBA" id="ARBA00022452"/>
    </source>
</evidence>
<evidence type="ECO:0000313" key="13">
    <source>
        <dbReference type="Proteomes" id="UP000192610"/>
    </source>
</evidence>
<keyword evidence="4 8" id="KW-0812">Transmembrane</keyword>
<dbReference type="InterPro" id="IPR023996">
    <property type="entry name" value="TonB-dep_OMP_SusC/RagA"/>
</dbReference>
<feature type="domain" description="TonB-dependent receptor-like beta-barrel" evidence="10">
    <location>
        <begin position="428"/>
        <end position="1014"/>
    </location>
</feature>
<dbReference type="AlphaFoldDB" id="A0A1V9FCI5"/>
<organism evidence="12 13">
    <name type="scientific">Niastella yeongjuensis</name>
    <dbReference type="NCBI Taxonomy" id="354355"/>
    <lineage>
        <taxon>Bacteria</taxon>
        <taxon>Pseudomonadati</taxon>
        <taxon>Bacteroidota</taxon>
        <taxon>Chitinophagia</taxon>
        <taxon>Chitinophagales</taxon>
        <taxon>Chitinophagaceae</taxon>
        <taxon>Niastella</taxon>
    </lineage>
</organism>
<protein>
    <recommendedName>
        <fullName evidence="14">SusC/RagA family TonB-linked outer membrane protein</fullName>
    </recommendedName>
</protein>
<dbReference type="Pfam" id="PF00593">
    <property type="entry name" value="TonB_dep_Rec_b-barrel"/>
    <property type="match status" value="1"/>
</dbReference>
<gene>
    <name evidence="12" type="ORF">A4H97_20375</name>
</gene>
<dbReference type="InterPro" id="IPR039426">
    <property type="entry name" value="TonB-dep_rcpt-like"/>
</dbReference>
<dbReference type="EMBL" id="LVXG01000002">
    <property type="protein sequence ID" value="OQP56100.1"/>
    <property type="molecule type" value="Genomic_DNA"/>
</dbReference>
<name>A0A1V9FCI5_9BACT</name>
<keyword evidence="3 8" id="KW-1134">Transmembrane beta strand</keyword>
<dbReference type="SUPFAM" id="SSF56935">
    <property type="entry name" value="Porins"/>
    <property type="match status" value="1"/>
</dbReference>
<evidence type="ECO:0000313" key="12">
    <source>
        <dbReference type="EMBL" id="OQP56100.1"/>
    </source>
</evidence>
<dbReference type="PROSITE" id="PS52016">
    <property type="entry name" value="TONB_DEPENDENT_REC_3"/>
    <property type="match status" value="1"/>
</dbReference>
<comment type="subcellular location">
    <subcellularLocation>
        <location evidence="1 8">Cell outer membrane</location>
        <topology evidence="1 8">Multi-pass membrane protein</topology>
    </subcellularLocation>
</comment>
<keyword evidence="5 9" id="KW-0798">TonB box</keyword>
<evidence type="ECO:0000259" key="10">
    <source>
        <dbReference type="Pfam" id="PF00593"/>
    </source>
</evidence>
<dbReference type="InterPro" id="IPR000531">
    <property type="entry name" value="Beta-barrel_TonB"/>
</dbReference>
<sequence length="1061" mass="115435">MLLACVAISFGQTRTVTGEVKDQQGNPVPFATVKVKGGKGAVAADQNGKFSVNIPEGAVLIVSGAGFQAHEINAGTQTTLSIDLKEQESLKEVVVTAMGQVKSKAKVGYSTATFSTENINKTAPLGPLDALQGKIAGADISTVSGTPGSSSKVVLRGYGVIAGGNNQPLYVIDGVPLADNRPASSGEVPINGQRSASDGVYDYGNGLNYINPNDIESITVLKGTAASALYGSQAKNGTIIITTKRGKAGKLKVDLTSTYNLTSIGKTPDFQNQFGQGWDAQWIPSENGSWGPRLDGKVREWGAPVNGVYRNKPFSAHDNIRDFYDVGTESNNTISLSGGNENNKFYFSYGNVFSDGIIPTKADALERHSFALRSNSTYKNFTLNTSMNYINRRMNAPATRAVSGVGSSLFEDLLQLPVDMSIKDFKDYKNPYNNVDNYYTPYAENPWYGVNENGSKQNTDRLFGNINLGYKFNSWLAAEFIIGGDFANSRTTAWNAKNAPKVGSYNAGGNVEGSERQPDVGSYAETSNYDGSFNTILNLKFNKELSSKFTLDGLVGTTYNQSQSKQVTTRIEGLTIPGFYNLSNSVNQPTGANINSFRKLAGVYAQATLGYMGQLFLTVNARNDWSSTLPLDDNSFFYPGANLSWIASQTFDLTNTPISLLKFRAAYGKTGADAAPYQIYPVLAPGDVQLGYGNLTFPINGVGGYEIDNTINNQHLKPIITKEVELGGEISLWNGRFGIDADYYEKKTDGQIFTVPISPGSGYTGMVQNLGLVSNKGVEVTATVVPIKTRNITWTMNYTFARNRSNVENLNGGPDKVILQQAYDAEFDAIPGKPLGVFLAPVPLYAPDGKMVVNAQTGIPEVAPDKAEYGSSQRDFMMGLQNTISYKDFQLGFSLDYRKGGKFYSGTSDLMGFVGNALYTTYNNRRPFIIPNSVNANVDGTGKTTYVENKTFIDEAHIDDYYYHTTNKAEVYNYIIVDRSFLKLRDVTLTYRLPQSIASKIKASNLSLTAYGRNFLLWTPKSNSFIDPEVTNFGNDLQSEFGEFRTGPSTKQFGLTLRASF</sequence>
<dbReference type="Pfam" id="PF13715">
    <property type="entry name" value="CarbopepD_reg_2"/>
    <property type="match status" value="1"/>
</dbReference>
<keyword evidence="7 8" id="KW-0998">Cell outer membrane</keyword>
<dbReference type="InterPro" id="IPR012910">
    <property type="entry name" value="Plug_dom"/>
</dbReference>
<dbReference type="Proteomes" id="UP000192610">
    <property type="component" value="Unassembled WGS sequence"/>
</dbReference>
<evidence type="ECO:0008006" key="14">
    <source>
        <dbReference type="Google" id="ProtNLM"/>
    </source>
</evidence>
<dbReference type="InterPro" id="IPR036942">
    <property type="entry name" value="Beta-barrel_TonB_sf"/>
</dbReference>